<dbReference type="EMBL" id="MJEQ01037191">
    <property type="protein sequence ID" value="OIS98760.1"/>
    <property type="molecule type" value="Genomic_DNA"/>
</dbReference>
<keyword evidence="1" id="KW-1133">Transmembrane helix</keyword>
<sequence length="109" mass="12932">MQIHNHWEIPKDSTQIEKIRATVKETVPLKRSVKIGVYDNKNIFIDVYKKRILIQSIVDMLLRWRANRCGLADGRRTSPLKKIFLLLRFGFFCQNFLFTYIPSTISNKF</sequence>
<accession>A0A1J6IUF1</accession>
<name>A0A1J6IUF1_NICAT</name>
<dbReference type="Proteomes" id="UP000187609">
    <property type="component" value="Unassembled WGS sequence"/>
</dbReference>
<organism evidence="2 3">
    <name type="scientific">Nicotiana attenuata</name>
    <name type="common">Coyote tobacco</name>
    <dbReference type="NCBI Taxonomy" id="49451"/>
    <lineage>
        <taxon>Eukaryota</taxon>
        <taxon>Viridiplantae</taxon>
        <taxon>Streptophyta</taxon>
        <taxon>Embryophyta</taxon>
        <taxon>Tracheophyta</taxon>
        <taxon>Spermatophyta</taxon>
        <taxon>Magnoliopsida</taxon>
        <taxon>eudicotyledons</taxon>
        <taxon>Gunneridae</taxon>
        <taxon>Pentapetalae</taxon>
        <taxon>asterids</taxon>
        <taxon>lamiids</taxon>
        <taxon>Solanales</taxon>
        <taxon>Solanaceae</taxon>
        <taxon>Nicotianoideae</taxon>
        <taxon>Nicotianeae</taxon>
        <taxon>Nicotiana</taxon>
    </lineage>
</organism>
<comment type="caution">
    <text evidence="2">The sequence shown here is derived from an EMBL/GenBank/DDBJ whole genome shotgun (WGS) entry which is preliminary data.</text>
</comment>
<protein>
    <submittedName>
        <fullName evidence="2">Uncharacterized protein</fullName>
    </submittedName>
</protein>
<evidence type="ECO:0000313" key="3">
    <source>
        <dbReference type="Proteomes" id="UP000187609"/>
    </source>
</evidence>
<dbReference type="AlphaFoldDB" id="A0A1J6IUF1"/>
<gene>
    <name evidence="2" type="ORF">A4A49_10815</name>
</gene>
<feature type="transmembrane region" description="Helical" evidence="1">
    <location>
        <begin position="83"/>
        <end position="101"/>
    </location>
</feature>
<keyword evidence="3" id="KW-1185">Reference proteome</keyword>
<evidence type="ECO:0000313" key="2">
    <source>
        <dbReference type="EMBL" id="OIS98760.1"/>
    </source>
</evidence>
<proteinExistence type="predicted"/>
<evidence type="ECO:0000256" key="1">
    <source>
        <dbReference type="SAM" id="Phobius"/>
    </source>
</evidence>
<keyword evidence="1" id="KW-0812">Transmembrane</keyword>
<dbReference type="Gramene" id="OIS98760">
    <property type="protein sequence ID" value="OIS98760"/>
    <property type="gene ID" value="A4A49_10815"/>
</dbReference>
<keyword evidence="1" id="KW-0472">Membrane</keyword>
<reference evidence="2" key="1">
    <citation type="submission" date="2016-11" db="EMBL/GenBank/DDBJ databases">
        <title>The genome of Nicotiana attenuata.</title>
        <authorList>
            <person name="Xu S."/>
            <person name="Brockmoeller T."/>
            <person name="Gaquerel E."/>
            <person name="Navarro A."/>
            <person name="Kuhl H."/>
            <person name="Gase K."/>
            <person name="Ling Z."/>
            <person name="Zhou W."/>
            <person name="Kreitzer C."/>
            <person name="Stanke M."/>
            <person name="Tang H."/>
            <person name="Lyons E."/>
            <person name="Pandey P."/>
            <person name="Pandey S.P."/>
            <person name="Timmermann B."/>
            <person name="Baldwin I.T."/>
        </authorList>
    </citation>
    <scope>NUCLEOTIDE SEQUENCE [LARGE SCALE GENOMIC DNA]</scope>
    <source>
        <strain evidence="2">UT</strain>
    </source>
</reference>